<dbReference type="Pfam" id="PF15495">
    <property type="entry name" value="Fimbrillin_C"/>
    <property type="match status" value="1"/>
</dbReference>
<evidence type="ECO:0000313" key="4">
    <source>
        <dbReference type="Proteomes" id="UP000297872"/>
    </source>
</evidence>
<dbReference type="GO" id="GO:0009418">
    <property type="term" value="C:pilus shaft"/>
    <property type="evidence" value="ECO:0007669"/>
    <property type="project" value="InterPro"/>
</dbReference>
<accession>A0A4Y8VR29</accession>
<feature type="signal peptide" evidence="1">
    <location>
        <begin position="1"/>
        <end position="23"/>
    </location>
</feature>
<comment type="caution">
    <text evidence="3">The sequence shown here is derived from an EMBL/GenBank/DDBJ whole genome shotgun (WGS) entry which is preliminary data.</text>
</comment>
<name>A0A4Y8VR29_9BACT</name>
<dbReference type="Proteomes" id="UP000297872">
    <property type="component" value="Unassembled WGS sequence"/>
</dbReference>
<protein>
    <recommendedName>
        <fullName evidence="2">Minor fimbrium subunit Mfa1 C-terminal domain-containing protein</fullName>
    </recommendedName>
</protein>
<evidence type="ECO:0000259" key="2">
    <source>
        <dbReference type="Pfam" id="PF15495"/>
    </source>
</evidence>
<dbReference type="OrthoDB" id="1026070at2"/>
<keyword evidence="1" id="KW-0732">Signal</keyword>
<sequence>MKKFNLFAMSMLAIAAFTFNSCSTDDTMSPTTGQETVEGFYNMTIQVKGSAGDATRTTQSNPENGTVEESTITSGTIYIYQGTERIFKKTVTASDWKTAPTQTTAGETKPIKVSVNDVKENTPYTVYFLANADLDYPLAANAAFAGSTVGGANYASNNHFVMFNQNDKNKQADHSTVTFTADNKNEATPAIATQISLDRVVARVDAPTVDVTKIERKPETTTKNFEDYLEGVVYDTYALSNLNNNSYVVQNWNTTGKWTLNALIAETAPYYKPTTEYGTKYQAAGLENFTTNARTPKNYMFENTTTEKDDATSIYFCIKATLTESAKANADFADGTFYRYDGKLYTRIADLMADEEVSNPFGALTAAEVVNNIKDAQGNLIEEGEKLTNFRKANNIEVYRAGKMYYRYTIEDNYYVREGYYSILRNSIYRMNVNGIYDLGKDVPNGPTPDDIQPNYYMNVTVAINPWVLNSTNIQLK</sequence>
<dbReference type="InterPro" id="IPR047786">
    <property type="entry name" value="Mfa1_fim"/>
</dbReference>
<dbReference type="InterPro" id="IPR029140">
    <property type="entry name" value="Mfa1_C"/>
</dbReference>
<keyword evidence="4" id="KW-1185">Reference proteome</keyword>
<organism evidence="3 4">
    <name type="scientific">Segatella hominis</name>
    <dbReference type="NCBI Taxonomy" id="2518605"/>
    <lineage>
        <taxon>Bacteria</taxon>
        <taxon>Pseudomonadati</taxon>
        <taxon>Bacteroidota</taxon>
        <taxon>Bacteroidia</taxon>
        <taxon>Bacteroidales</taxon>
        <taxon>Prevotellaceae</taxon>
        <taxon>Segatella</taxon>
    </lineage>
</organism>
<reference evidence="3 4" key="1">
    <citation type="submission" date="2019-02" db="EMBL/GenBank/DDBJ databases">
        <title>Draft Genome Sequence of the Prevotella sp. BCRC 81118, Isolated from Human Feces.</title>
        <authorList>
            <person name="Huang C.-H."/>
        </authorList>
    </citation>
    <scope>NUCLEOTIDE SEQUENCE [LARGE SCALE GENOMIC DNA]</scope>
    <source>
        <strain evidence="3 4">BCRC 81118</strain>
    </source>
</reference>
<feature type="chain" id="PRO_5021429053" description="Minor fimbrium subunit Mfa1 C-terminal domain-containing protein" evidence="1">
    <location>
        <begin position="24"/>
        <end position="477"/>
    </location>
</feature>
<evidence type="ECO:0000313" key="3">
    <source>
        <dbReference type="EMBL" id="TFH83024.1"/>
    </source>
</evidence>
<dbReference type="GeneID" id="302994562"/>
<evidence type="ECO:0000256" key="1">
    <source>
        <dbReference type="SAM" id="SignalP"/>
    </source>
</evidence>
<gene>
    <name evidence="3" type="ORF">EXN75_04545</name>
</gene>
<dbReference type="EMBL" id="SGVY01000008">
    <property type="protein sequence ID" value="TFH83024.1"/>
    <property type="molecule type" value="Genomic_DNA"/>
</dbReference>
<dbReference type="AlphaFoldDB" id="A0A4Y8VR29"/>
<feature type="domain" description="Minor fimbrium subunit Mfa1 C-terminal" evidence="2">
    <location>
        <begin position="398"/>
        <end position="472"/>
    </location>
</feature>
<dbReference type="NCBIfam" id="NF038041">
    <property type="entry name" value="fim_Mfa1_fam"/>
    <property type="match status" value="1"/>
</dbReference>
<dbReference type="Gene3D" id="2.60.40.3690">
    <property type="match status" value="1"/>
</dbReference>
<dbReference type="RefSeq" id="WP_134842938.1">
    <property type="nucleotide sequence ID" value="NZ_SGVY01000008.1"/>
</dbReference>
<proteinExistence type="predicted"/>